<dbReference type="EMBL" id="SDMP01000006">
    <property type="protein sequence ID" value="RYR54792.1"/>
    <property type="molecule type" value="Genomic_DNA"/>
</dbReference>
<protein>
    <submittedName>
        <fullName evidence="1">Uncharacterized protein</fullName>
    </submittedName>
</protein>
<gene>
    <name evidence="1" type="ORF">Ahy_A06g030067</name>
</gene>
<accession>A0A445CV28</accession>
<dbReference type="Proteomes" id="UP000289738">
    <property type="component" value="Chromosome A06"/>
</dbReference>
<name>A0A445CV28_ARAHY</name>
<keyword evidence="2" id="KW-1185">Reference proteome</keyword>
<comment type="caution">
    <text evidence="1">The sequence shown here is derived from an EMBL/GenBank/DDBJ whole genome shotgun (WGS) entry which is preliminary data.</text>
</comment>
<organism evidence="1 2">
    <name type="scientific">Arachis hypogaea</name>
    <name type="common">Peanut</name>
    <dbReference type="NCBI Taxonomy" id="3818"/>
    <lineage>
        <taxon>Eukaryota</taxon>
        <taxon>Viridiplantae</taxon>
        <taxon>Streptophyta</taxon>
        <taxon>Embryophyta</taxon>
        <taxon>Tracheophyta</taxon>
        <taxon>Spermatophyta</taxon>
        <taxon>Magnoliopsida</taxon>
        <taxon>eudicotyledons</taxon>
        <taxon>Gunneridae</taxon>
        <taxon>Pentapetalae</taxon>
        <taxon>rosids</taxon>
        <taxon>fabids</taxon>
        <taxon>Fabales</taxon>
        <taxon>Fabaceae</taxon>
        <taxon>Papilionoideae</taxon>
        <taxon>50 kb inversion clade</taxon>
        <taxon>dalbergioids sensu lato</taxon>
        <taxon>Dalbergieae</taxon>
        <taxon>Pterocarpus clade</taxon>
        <taxon>Arachis</taxon>
    </lineage>
</organism>
<reference evidence="1 2" key="1">
    <citation type="submission" date="2019-01" db="EMBL/GenBank/DDBJ databases">
        <title>Sequencing of cultivated peanut Arachis hypogaea provides insights into genome evolution and oil improvement.</title>
        <authorList>
            <person name="Chen X."/>
        </authorList>
    </citation>
    <scope>NUCLEOTIDE SEQUENCE [LARGE SCALE GENOMIC DNA]</scope>
    <source>
        <strain evidence="2">cv. Fuhuasheng</strain>
        <tissue evidence="1">Leaves</tissue>
    </source>
</reference>
<evidence type="ECO:0000313" key="1">
    <source>
        <dbReference type="EMBL" id="RYR54792.1"/>
    </source>
</evidence>
<dbReference type="AlphaFoldDB" id="A0A445CV28"/>
<evidence type="ECO:0000313" key="2">
    <source>
        <dbReference type="Proteomes" id="UP000289738"/>
    </source>
</evidence>
<sequence>MRKLIHTLSNVSGDRLVSYVQEKVVTRMRQKIVQDVKIVQTNRNQQPRMKLLLHVHTPIRRNKVPQRTIFPRILTKV</sequence>
<proteinExistence type="predicted"/>